<accession>A0A3B0ZQ77</accession>
<feature type="transmembrane region" description="Helical" evidence="1">
    <location>
        <begin position="52"/>
        <end position="70"/>
    </location>
</feature>
<name>A0A3B0ZQ77_9ZZZZ</name>
<dbReference type="EMBL" id="UOFR01000011">
    <property type="protein sequence ID" value="VAW91370.1"/>
    <property type="molecule type" value="Genomic_DNA"/>
</dbReference>
<evidence type="ECO:0000256" key="1">
    <source>
        <dbReference type="SAM" id="Phobius"/>
    </source>
</evidence>
<dbReference type="AlphaFoldDB" id="A0A3B0ZQ77"/>
<feature type="transmembrane region" description="Helical" evidence="1">
    <location>
        <begin position="16"/>
        <end position="37"/>
    </location>
</feature>
<sequence>MTIIPLDIKLSRNDRISLTGLIVISIVLLLTTANYNIEPLLSFQKSEIYKQLTGYLLFYFIGYQWYFALSRRKPVSSAQNKLYIHKITGLLMPVLLFIHAMQSGYAYQTLIWGMFITHCIVGVLNPDLLRFKRRSLRFYWFILHIILSIMVSGLLFYHLYVVYYYT</sequence>
<reference evidence="2" key="1">
    <citation type="submission" date="2018-06" db="EMBL/GenBank/DDBJ databases">
        <authorList>
            <person name="Zhirakovskaya E."/>
        </authorList>
    </citation>
    <scope>NUCLEOTIDE SEQUENCE</scope>
</reference>
<keyword evidence="1" id="KW-0812">Transmembrane</keyword>
<protein>
    <submittedName>
        <fullName evidence="2">Uncharacterized protein</fullName>
    </submittedName>
</protein>
<proteinExistence type="predicted"/>
<organism evidence="2">
    <name type="scientific">hydrothermal vent metagenome</name>
    <dbReference type="NCBI Taxonomy" id="652676"/>
    <lineage>
        <taxon>unclassified sequences</taxon>
        <taxon>metagenomes</taxon>
        <taxon>ecological metagenomes</taxon>
    </lineage>
</organism>
<gene>
    <name evidence="2" type="ORF">MNBD_GAMMA21-873</name>
</gene>
<feature type="transmembrane region" description="Helical" evidence="1">
    <location>
        <begin position="82"/>
        <end position="100"/>
    </location>
</feature>
<keyword evidence="1" id="KW-0472">Membrane</keyword>
<evidence type="ECO:0000313" key="2">
    <source>
        <dbReference type="EMBL" id="VAW91370.1"/>
    </source>
</evidence>
<keyword evidence="1" id="KW-1133">Transmembrane helix</keyword>
<feature type="transmembrane region" description="Helical" evidence="1">
    <location>
        <begin position="106"/>
        <end position="126"/>
    </location>
</feature>
<feature type="transmembrane region" description="Helical" evidence="1">
    <location>
        <begin position="138"/>
        <end position="160"/>
    </location>
</feature>